<evidence type="ECO:0000256" key="1">
    <source>
        <dbReference type="ARBA" id="ARBA00006484"/>
    </source>
</evidence>
<dbReference type="Gene3D" id="3.40.50.720">
    <property type="entry name" value="NAD(P)-binding Rossmann-like Domain"/>
    <property type="match status" value="1"/>
</dbReference>
<gene>
    <name evidence="4" type="ORF">M409DRAFT_48784</name>
</gene>
<dbReference type="InterPro" id="IPR036291">
    <property type="entry name" value="NAD(P)-bd_dom_sf"/>
</dbReference>
<dbReference type="PANTHER" id="PTHR43618">
    <property type="entry name" value="7-ALPHA-HYDROXYSTEROID DEHYDROGENASE"/>
    <property type="match status" value="1"/>
</dbReference>
<dbReference type="InterPro" id="IPR052178">
    <property type="entry name" value="Sec_Metab_Biosynth_SDR"/>
</dbReference>
<evidence type="ECO:0000313" key="4">
    <source>
        <dbReference type="EMBL" id="KAF2173869.1"/>
    </source>
</evidence>
<dbReference type="InterPro" id="IPR002347">
    <property type="entry name" value="SDR_fam"/>
</dbReference>
<dbReference type="PANTHER" id="PTHR43618:SF18">
    <property type="entry name" value="SHORT CHAIN DEHYDROGENASE_REDUCTASE FAMILY (AFU_ORTHOLOGUE AFUA_5G12480)"/>
    <property type="match status" value="1"/>
</dbReference>
<dbReference type="EMBL" id="ML993579">
    <property type="protein sequence ID" value="KAF2173869.1"/>
    <property type="molecule type" value="Genomic_DNA"/>
</dbReference>
<evidence type="ECO:0000313" key="5">
    <source>
        <dbReference type="Proteomes" id="UP000799537"/>
    </source>
</evidence>
<evidence type="ECO:0000256" key="3">
    <source>
        <dbReference type="ARBA" id="ARBA00023002"/>
    </source>
</evidence>
<protein>
    <recommendedName>
        <fullName evidence="6">Ketoreductase (KR) domain-containing protein</fullName>
    </recommendedName>
</protein>
<dbReference type="GeneID" id="54564313"/>
<dbReference type="Pfam" id="PF00106">
    <property type="entry name" value="adh_short"/>
    <property type="match status" value="1"/>
</dbReference>
<evidence type="ECO:0008006" key="6">
    <source>
        <dbReference type="Google" id="ProtNLM"/>
    </source>
</evidence>
<accession>A0A6A6D6S6</accession>
<dbReference type="PRINTS" id="PR00081">
    <property type="entry name" value="GDHRDH"/>
</dbReference>
<reference evidence="4" key="1">
    <citation type="journal article" date="2020" name="Stud. Mycol.">
        <title>101 Dothideomycetes genomes: a test case for predicting lifestyles and emergence of pathogens.</title>
        <authorList>
            <person name="Haridas S."/>
            <person name="Albert R."/>
            <person name="Binder M."/>
            <person name="Bloem J."/>
            <person name="Labutti K."/>
            <person name="Salamov A."/>
            <person name="Andreopoulos B."/>
            <person name="Baker S."/>
            <person name="Barry K."/>
            <person name="Bills G."/>
            <person name="Bluhm B."/>
            <person name="Cannon C."/>
            <person name="Castanera R."/>
            <person name="Culley D."/>
            <person name="Daum C."/>
            <person name="Ezra D."/>
            <person name="Gonzalez J."/>
            <person name="Henrissat B."/>
            <person name="Kuo A."/>
            <person name="Liang C."/>
            <person name="Lipzen A."/>
            <person name="Lutzoni F."/>
            <person name="Magnuson J."/>
            <person name="Mondo S."/>
            <person name="Nolan M."/>
            <person name="Ohm R."/>
            <person name="Pangilinan J."/>
            <person name="Park H.-J."/>
            <person name="Ramirez L."/>
            <person name="Alfaro M."/>
            <person name="Sun H."/>
            <person name="Tritt A."/>
            <person name="Yoshinaga Y."/>
            <person name="Zwiers L.-H."/>
            <person name="Turgeon B."/>
            <person name="Goodwin S."/>
            <person name="Spatafora J."/>
            <person name="Crous P."/>
            <person name="Grigoriev I."/>
        </authorList>
    </citation>
    <scope>NUCLEOTIDE SEQUENCE</scope>
    <source>
        <strain evidence="4">ATCC 36951</strain>
    </source>
</reference>
<dbReference type="OrthoDB" id="2898618at2759"/>
<dbReference type="CDD" id="cd05233">
    <property type="entry name" value="SDR_c"/>
    <property type="match status" value="1"/>
</dbReference>
<evidence type="ECO:0000256" key="2">
    <source>
        <dbReference type="ARBA" id="ARBA00022857"/>
    </source>
</evidence>
<dbReference type="AlphaFoldDB" id="A0A6A6D6S6"/>
<organism evidence="4 5">
    <name type="scientific">Zasmidium cellare ATCC 36951</name>
    <dbReference type="NCBI Taxonomy" id="1080233"/>
    <lineage>
        <taxon>Eukaryota</taxon>
        <taxon>Fungi</taxon>
        <taxon>Dikarya</taxon>
        <taxon>Ascomycota</taxon>
        <taxon>Pezizomycotina</taxon>
        <taxon>Dothideomycetes</taxon>
        <taxon>Dothideomycetidae</taxon>
        <taxon>Mycosphaerellales</taxon>
        <taxon>Mycosphaerellaceae</taxon>
        <taxon>Zasmidium</taxon>
    </lineage>
</organism>
<dbReference type="GO" id="GO:0016491">
    <property type="term" value="F:oxidoreductase activity"/>
    <property type="evidence" value="ECO:0007669"/>
    <property type="project" value="UniProtKB-KW"/>
</dbReference>
<dbReference type="SUPFAM" id="SSF51735">
    <property type="entry name" value="NAD(P)-binding Rossmann-fold domains"/>
    <property type="match status" value="1"/>
</dbReference>
<proteinExistence type="inferred from homology"/>
<keyword evidence="5" id="KW-1185">Reference proteome</keyword>
<dbReference type="Proteomes" id="UP000799537">
    <property type="component" value="Unassembled WGS sequence"/>
</dbReference>
<name>A0A6A6D6S6_ZASCE</name>
<sequence>MASKFSPQNLNDVSGLVAVVTGGGSGLGRIIAHALEANGAKVFITGRRQEKLDEAVKEATHGNITAIQGSTTSHEDVQKAVDVVTKETGYIDLLICNAGMSTAEKGENIRPKPKQDSTISEIRDYYFNYRTPTIWRDTLETNVAATFTTSMAFLELLDEGNKRREKGKPTSQIIAVGSAGGLLRFTDPFIYNASKAGIHHLMRNLGNFLVPHDIRTNIIAPGWFPSDMTTAVAKAFEETDGVMPRTLVPQQRMGNEEELAGTVLYLASKAGGYCNGNMMVIDGGVCQNNA</sequence>
<dbReference type="RefSeq" id="XP_033674758.1">
    <property type="nucleotide sequence ID" value="XM_033811041.1"/>
</dbReference>
<keyword evidence="2" id="KW-0521">NADP</keyword>
<comment type="similarity">
    <text evidence="1">Belongs to the short-chain dehydrogenases/reductases (SDR) family.</text>
</comment>
<keyword evidence="3" id="KW-0560">Oxidoreductase</keyword>